<organism evidence="1 2">
    <name type="scientific">Pelagicoccus albus</name>
    <dbReference type="NCBI Taxonomy" id="415222"/>
    <lineage>
        <taxon>Bacteria</taxon>
        <taxon>Pseudomonadati</taxon>
        <taxon>Verrucomicrobiota</taxon>
        <taxon>Opitutia</taxon>
        <taxon>Puniceicoccales</taxon>
        <taxon>Pelagicoccaceae</taxon>
        <taxon>Pelagicoccus</taxon>
    </lineage>
</organism>
<gene>
    <name evidence="1" type="ORF">H5P27_13530</name>
</gene>
<proteinExistence type="predicted"/>
<dbReference type="AlphaFoldDB" id="A0A7X1E955"/>
<dbReference type="Gene3D" id="2.60.40.10">
    <property type="entry name" value="Immunoglobulins"/>
    <property type="match status" value="1"/>
</dbReference>
<evidence type="ECO:0000313" key="1">
    <source>
        <dbReference type="EMBL" id="MBC2607069.1"/>
    </source>
</evidence>
<dbReference type="Pfam" id="PF00404">
    <property type="entry name" value="Dockerin_1"/>
    <property type="match status" value="1"/>
</dbReference>
<comment type="caution">
    <text evidence="1">The sequence shown here is derived from an EMBL/GenBank/DDBJ whole genome shotgun (WGS) entry which is preliminary data.</text>
</comment>
<dbReference type="GO" id="GO:0000272">
    <property type="term" value="P:polysaccharide catabolic process"/>
    <property type="evidence" value="ECO:0007669"/>
    <property type="project" value="InterPro"/>
</dbReference>
<dbReference type="SUPFAM" id="SSF63446">
    <property type="entry name" value="Type I dockerin domain"/>
    <property type="match status" value="1"/>
</dbReference>
<dbReference type="PROSITE" id="PS00018">
    <property type="entry name" value="EF_HAND_1"/>
    <property type="match status" value="1"/>
</dbReference>
<name>A0A7X1E955_9BACT</name>
<dbReference type="InterPro" id="IPR013783">
    <property type="entry name" value="Ig-like_fold"/>
</dbReference>
<dbReference type="Gene3D" id="1.10.1330.10">
    <property type="entry name" value="Dockerin domain"/>
    <property type="match status" value="1"/>
</dbReference>
<dbReference type="Gene3D" id="2.60.120.260">
    <property type="entry name" value="Galactose-binding domain-like"/>
    <property type="match status" value="2"/>
</dbReference>
<dbReference type="InterPro" id="IPR008979">
    <property type="entry name" value="Galactose-bd-like_sf"/>
</dbReference>
<dbReference type="InterPro" id="IPR018247">
    <property type="entry name" value="EF_Hand_1_Ca_BS"/>
</dbReference>
<keyword evidence="2" id="KW-1185">Reference proteome</keyword>
<dbReference type="SUPFAM" id="SSF49785">
    <property type="entry name" value="Galactose-binding domain-like"/>
    <property type="match status" value="1"/>
</dbReference>
<dbReference type="InterPro" id="IPR002105">
    <property type="entry name" value="Dockerin_1_rpt"/>
</dbReference>
<sequence length="1094" mass="121215">MKATGCFFANPFKGFVRLGYSKALCIIGLLSFSFLSAGTAVGQNLLTNGGFESGSISPWTSTGSGTASGGVTDSVPYEGVYAAWVNTRFNELKYEVAGLTVGNVYSLRGYVLLSGGQIEYGVEGIASSILTSGSGYTFVEIDFAATSETATIYFKEVGGSWAWQKIDNVELIEKDISCELNVADPVVLVGFEAETVLVDVETTASFSATSSEPWVSVEVVGEQIELTVDENFIFASREASVLVLGCESQTIVVHQEAKSLGCLSFKEPHLIFSNATASKQIEITTEDAFTVSTDVPWVSATVDGDIVTVTVSNNWSKEDREGIVTFEGCSVQSLPIIQGGVPHEGEYRNYIGMNMANSNDYMPVWLFADAMKQAREYYNPDFTGYAKVDPDGWPTEDFGVTVISNESIHGTYALSFEGSAESVVISGATVEDLSYDAEENKTSARVIVSEEGEVLMQMVVTGTDGGARDIQMMRPSKIGSNRPHHHWELFARETIRLMRPFDFIRTMSASGTWSDRYNTRVNWEDRNTVYNASQNRKFYKIDENGDYIMQHPTRGQRYHEWEGRGIAWEYLVMLANDLNTDLWICVPHAANDDYVTKLAQLVAYGSDGIEPYTSKQRKPLFPPLKKRLKLYVEYSNEVWNTGKSPYHWIDDQVEAELAAGNNSLNYYDGSTNPTYLRQRFASRRTVEISELFRSVFGDDQMHTRVRPLMEWQKGAPYSDGNANRTATQGLLYVDTVYPEPVNHYIWGAGGTTYYEAADPEDGADIETLWDMHEFNAVDWAYPTQANISSLTAAFGLKQMAYEGGPSFGNINGSGGANPLGDEAVADMRMADEIVEHQMLFDEVGGYGFGYFDMASDSRWGFVNRPGEFDTPKMIGVETLIGQNKAKVVHGTPVDSETVTTIIGDRWLLTNAGYGNWQATNGHPSDYGYDIDPGIWLSYDFNVQEKGAYQFRILYSTSGLGIVRLFLGAELIGSFDVADTGRDDVYSPWIDGLVSDEFLNSLRVEALGTEIRIESLDIQQGLVSIPGDINEDGVADMADLDIISSALGAEFGGDNYLSEADLDDSGRIDRRDYFMWFRYLGSFDCFGRDLKRHRR</sequence>
<reference evidence="1 2" key="1">
    <citation type="submission" date="2020-07" db="EMBL/GenBank/DDBJ databases">
        <authorList>
            <person name="Feng X."/>
        </authorList>
    </citation>
    <scope>NUCLEOTIDE SEQUENCE [LARGE SCALE GENOMIC DNA]</scope>
    <source>
        <strain evidence="1 2">JCM23202</strain>
    </source>
</reference>
<protein>
    <submittedName>
        <fullName evidence="1">Uncharacterized protein</fullName>
    </submittedName>
</protein>
<accession>A0A7X1E955</accession>
<evidence type="ECO:0000313" key="2">
    <source>
        <dbReference type="Proteomes" id="UP000526501"/>
    </source>
</evidence>
<dbReference type="Proteomes" id="UP000526501">
    <property type="component" value="Unassembled WGS sequence"/>
</dbReference>
<dbReference type="GO" id="GO:0004553">
    <property type="term" value="F:hydrolase activity, hydrolyzing O-glycosyl compounds"/>
    <property type="evidence" value="ECO:0007669"/>
    <property type="project" value="InterPro"/>
</dbReference>
<dbReference type="RefSeq" id="WP_185660932.1">
    <property type="nucleotide sequence ID" value="NZ_CAWPOO010000012.1"/>
</dbReference>
<dbReference type="InterPro" id="IPR024361">
    <property type="entry name" value="BACON"/>
</dbReference>
<dbReference type="CDD" id="cd14948">
    <property type="entry name" value="BACON"/>
    <property type="match status" value="2"/>
</dbReference>
<dbReference type="EMBL" id="JACHVC010000012">
    <property type="protein sequence ID" value="MBC2607069.1"/>
    <property type="molecule type" value="Genomic_DNA"/>
</dbReference>
<dbReference type="InterPro" id="IPR036439">
    <property type="entry name" value="Dockerin_dom_sf"/>
</dbReference>